<evidence type="ECO:0000256" key="5">
    <source>
        <dbReference type="ARBA" id="ARBA00022537"/>
    </source>
</evidence>
<reference evidence="12 13" key="1">
    <citation type="journal article" date="2015" name="Parasit. Vectors">
        <title>Draft genome of the scabies mite.</title>
        <authorList>
            <person name="Rider S.D.Jr."/>
            <person name="Morgan M.S."/>
            <person name="Arlian L.G."/>
        </authorList>
    </citation>
    <scope>NUCLEOTIDE SEQUENCE [LARGE SCALE GENOMIC DNA]</scope>
    <source>
        <strain evidence="12">Arlian Lab</strain>
    </source>
</reference>
<dbReference type="GO" id="GO:0006887">
    <property type="term" value="P:exocytosis"/>
    <property type="evidence" value="ECO:0007669"/>
    <property type="project" value="UniProtKB-KW"/>
</dbReference>
<dbReference type="GO" id="GO:0002039">
    <property type="term" value="F:p53 binding"/>
    <property type="evidence" value="ECO:0007669"/>
    <property type="project" value="InterPro"/>
</dbReference>
<dbReference type="Gene3D" id="1.25.40.20">
    <property type="entry name" value="Ankyrin repeat-containing domain"/>
    <property type="match status" value="1"/>
</dbReference>
<sequence>MFFVLNFLLHLSLSLSLSRPFCFINISSIFLSPFSVGIQEKLGFLNNGTVYALYDYQSQNEDELSFKEGDELKVLRKDDANEKEWWWSKDHNHQEGYIPRNLIGGEMYSK</sequence>
<dbReference type="PRINTS" id="PR00452">
    <property type="entry name" value="SH3DOMAIN"/>
</dbReference>
<evidence type="ECO:0000313" key="13">
    <source>
        <dbReference type="Proteomes" id="UP000616769"/>
    </source>
</evidence>
<dbReference type="InterPro" id="IPR036770">
    <property type="entry name" value="Ankyrin_rpt-contain_sf"/>
</dbReference>
<dbReference type="PRINTS" id="PR01887">
    <property type="entry name" value="SPECTRNALPHA"/>
</dbReference>
<comment type="subcellular location">
    <subcellularLocation>
        <location evidence="1">Nucleus</location>
    </subcellularLocation>
    <subcellularLocation>
        <location evidence="2">Target cell membrane</location>
    </subcellularLocation>
</comment>
<name>A0A132A7Z8_SARSC</name>
<accession>A0A132A7Z8</accession>
<organism evidence="12 13">
    <name type="scientific">Sarcoptes scabiei</name>
    <name type="common">Itch mite</name>
    <name type="synonym">Acarus scabiei</name>
    <dbReference type="NCBI Taxonomy" id="52283"/>
    <lineage>
        <taxon>Eukaryota</taxon>
        <taxon>Metazoa</taxon>
        <taxon>Ecdysozoa</taxon>
        <taxon>Arthropoda</taxon>
        <taxon>Chelicerata</taxon>
        <taxon>Arachnida</taxon>
        <taxon>Acari</taxon>
        <taxon>Acariformes</taxon>
        <taxon>Sarcoptiformes</taxon>
        <taxon>Astigmata</taxon>
        <taxon>Psoroptidia</taxon>
        <taxon>Sarcoptoidea</taxon>
        <taxon>Sarcoptidae</taxon>
        <taxon>Sarcoptinae</taxon>
        <taxon>Sarcoptes</taxon>
    </lineage>
</organism>
<evidence type="ECO:0000256" key="11">
    <source>
        <dbReference type="ARBA" id="ARBA00023298"/>
    </source>
</evidence>
<evidence type="ECO:0000256" key="6">
    <source>
        <dbReference type="ARBA" id="ARBA00022703"/>
    </source>
</evidence>
<dbReference type="GO" id="GO:0044218">
    <property type="term" value="C:other organism cell membrane"/>
    <property type="evidence" value="ECO:0007669"/>
    <property type="project" value="UniProtKB-KW"/>
</dbReference>
<dbReference type="EMBL" id="JXLN01011321">
    <property type="protein sequence ID" value="KPM07106.1"/>
    <property type="molecule type" value="Genomic_DNA"/>
</dbReference>
<dbReference type="GO" id="GO:0005634">
    <property type="term" value="C:nucleus"/>
    <property type="evidence" value="ECO:0007669"/>
    <property type="project" value="UniProtKB-SubCell"/>
</dbReference>
<dbReference type="InterPro" id="IPR047163">
    <property type="entry name" value="ASPP1/2"/>
</dbReference>
<evidence type="ECO:0000256" key="1">
    <source>
        <dbReference type="ARBA" id="ARBA00004123"/>
    </source>
</evidence>
<dbReference type="GO" id="GO:0042981">
    <property type="term" value="P:regulation of apoptotic process"/>
    <property type="evidence" value="ECO:0007669"/>
    <property type="project" value="InterPro"/>
</dbReference>
<dbReference type="PROSITE" id="PS50002">
    <property type="entry name" value="SH3"/>
    <property type="match status" value="1"/>
</dbReference>
<keyword evidence="5" id="KW-1052">Target cell membrane</keyword>
<dbReference type="SUPFAM" id="SSF50044">
    <property type="entry name" value="SH3-domain"/>
    <property type="match status" value="1"/>
</dbReference>
<evidence type="ECO:0000256" key="3">
    <source>
        <dbReference type="ARBA" id="ARBA00022443"/>
    </source>
</evidence>
<dbReference type="GO" id="GO:0006915">
    <property type="term" value="P:apoptotic process"/>
    <property type="evidence" value="ECO:0007669"/>
    <property type="project" value="UniProtKB-KW"/>
</dbReference>
<dbReference type="VEuPathDB" id="VectorBase:SSCA004489"/>
<comment type="caution">
    <text evidence="12">The sequence shown here is derived from an EMBL/GenBank/DDBJ whole genome shotgun (WGS) entry which is preliminary data.</text>
</comment>
<evidence type="ECO:0000256" key="7">
    <source>
        <dbReference type="ARBA" id="ARBA00022737"/>
    </source>
</evidence>
<evidence type="ECO:0000313" key="12">
    <source>
        <dbReference type="EMBL" id="KPM07106.1"/>
    </source>
</evidence>
<dbReference type="OrthoDB" id="10038642at2759"/>
<evidence type="ECO:0000256" key="2">
    <source>
        <dbReference type="ARBA" id="ARBA00004175"/>
    </source>
</evidence>
<keyword evidence="4" id="KW-0268">Exocytosis</keyword>
<evidence type="ECO:0000256" key="8">
    <source>
        <dbReference type="ARBA" id="ARBA00023028"/>
    </source>
</evidence>
<keyword evidence="6" id="KW-0053">Apoptosis</keyword>
<dbReference type="PANTHER" id="PTHR24131:SF10">
    <property type="entry name" value="ANKYRIN-REPEAT, SH3-DOMAIN, AND PROLINE-RICH-REGION CONTAINING PROTEIN, ISOFORM B"/>
    <property type="match status" value="1"/>
</dbReference>
<evidence type="ECO:0000256" key="4">
    <source>
        <dbReference type="ARBA" id="ARBA00022483"/>
    </source>
</evidence>
<evidence type="ECO:0000256" key="9">
    <source>
        <dbReference type="ARBA" id="ARBA00023043"/>
    </source>
</evidence>
<keyword evidence="8" id="KW-0638">Presynaptic neurotoxin</keyword>
<keyword evidence="10" id="KW-0539">Nucleus</keyword>
<dbReference type="Proteomes" id="UP000616769">
    <property type="component" value="Unassembled WGS sequence"/>
</dbReference>
<proteinExistence type="predicted"/>
<keyword evidence="9" id="KW-0040">ANK repeat</keyword>
<dbReference type="SMART" id="SM00326">
    <property type="entry name" value="SH3"/>
    <property type="match status" value="1"/>
</dbReference>
<keyword evidence="3" id="KW-0728">SH3 domain</keyword>
<gene>
    <name evidence="12" type="ORF">QR98_0055900</name>
</gene>
<keyword evidence="8" id="KW-0800">Toxin</keyword>
<dbReference type="AlphaFoldDB" id="A0A132A7Z8"/>
<keyword evidence="11" id="KW-1053">Target membrane</keyword>
<keyword evidence="7" id="KW-0677">Repeat</keyword>
<keyword evidence="11" id="KW-0472">Membrane</keyword>
<dbReference type="InterPro" id="IPR001452">
    <property type="entry name" value="SH3_domain"/>
</dbReference>
<evidence type="ECO:0000256" key="10">
    <source>
        <dbReference type="ARBA" id="ARBA00023242"/>
    </source>
</evidence>
<dbReference type="Pfam" id="PF00018">
    <property type="entry name" value="SH3_1"/>
    <property type="match status" value="1"/>
</dbReference>
<protein>
    <submittedName>
        <fullName evidence="12">SH3 domain containing protein 2</fullName>
    </submittedName>
</protein>
<dbReference type="PANTHER" id="PTHR24131">
    <property type="entry name" value="APOPTOSIS-STIMULATING OF P53 PROTEIN"/>
    <property type="match status" value="1"/>
</dbReference>
<keyword evidence="8" id="KW-0528">Neurotoxin</keyword>
<dbReference type="GO" id="GO:0044231">
    <property type="term" value="C:host cell presynaptic membrane"/>
    <property type="evidence" value="ECO:0007669"/>
    <property type="project" value="UniProtKB-KW"/>
</dbReference>
<dbReference type="InterPro" id="IPR036028">
    <property type="entry name" value="SH3-like_dom_sf"/>
</dbReference>